<gene>
    <name evidence="10" type="ordered locus">KSE_65330</name>
</gene>
<evidence type="ECO:0000256" key="8">
    <source>
        <dbReference type="SAM" id="Phobius"/>
    </source>
</evidence>
<dbReference type="InterPro" id="IPR038731">
    <property type="entry name" value="RgtA/B/C-like"/>
</dbReference>
<evidence type="ECO:0000256" key="6">
    <source>
        <dbReference type="ARBA" id="ARBA00022989"/>
    </source>
</evidence>
<keyword evidence="3" id="KW-0328">Glycosyltransferase</keyword>
<dbReference type="Pfam" id="PF13231">
    <property type="entry name" value="PMT_2"/>
    <property type="match status" value="1"/>
</dbReference>
<feature type="transmembrane region" description="Helical" evidence="8">
    <location>
        <begin position="257"/>
        <end position="275"/>
    </location>
</feature>
<proteinExistence type="predicted"/>
<feature type="transmembrane region" description="Helical" evidence="8">
    <location>
        <begin position="287"/>
        <end position="306"/>
    </location>
</feature>
<dbReference type="PANTHER" id="PTHR33908:SF11">
    <property type="entry name" value="MEMBRANE PROTEIN"/>
    <property type="match status" value="1"/>
</dbReference>
<keyword evidence="2" id="KW-1003">Cell membrane</keyword>
<evidence type="ECO:0000256" key="2">
    <source>
        <dbReference type="ARBA" id="ARBA00022475"/>
    </source>
</evidence>
<organism evidence="10 11">
    <name type="scientific">Kitasatospora setae (strain ATCC 33774 / DSM 43861 / JCM 3304 / KCC A-0304 / NBRC 14216 / KM-6054)</name>
    <name type="common">Streptomyces setae</name>
    <dbReference type="NCBI Taxonomy" id="452652"/>
    <lineage>
        <taxon>Bacteria</taxon>
        <taxon>Bacillati</taxon>
        <taxon>Actinomycetota</taxon>
        <taxon>Actinomycetes</taxon>
        <taxon>Kitasatosporales</taxon>
        <taxon>Streptomycetaceae</taxon>
        <taxon>Kitasatospora</taxon>
    </lineage>
</organism>
<feature type="transmembrane region" description="Helical" evidence="8">
    <location>
        <begin position="312"/>
        <end position="329"/>
    </location>
</feature>
<evidence type="ECO:0000313" key="11">
    <source>
        <dbReference type="Proteomes" id="UP000007076"/>
    </source>
</evidence>
<protein>
    <recommendedName>
        <fullName evidence="9">Glycosyltransferase RgtA/B/C/D-like domain-containing protein</fullName>
    </recommendedName>
</protein>
<dbReference type="STRING" id="452652.KSE_65330"/>
<name>E4N2A8_KITSK</name>
<reference evidence="10 11" key="1">
    <citation type="journal article" date="2010" name="DNA Res.">
        <title>Genome sequence of Kitasatospora setae NBRC 14216T: an evolutionary snapshot of the family Streptomycetaceae.</title>
        <authorList>
            <person name="Ichikawa N."/>
            <person name="Oguchi A."/>
            <person name="Ikeda H."/>
            <person name="Ishikawa J."/>
            <person name="Kitani S."/>
            <person name="Watanabe Y."/>
            <person name="Nakamura S."/>
            <person name="Katano Y."/>
            <person name="Kishi E."/>
            <person name="Sasagawa M."/>
            <person name="Ankai A."/>
            <person name="Fukui S."/>
            <person name="Hashimoto Y."/>
            <person name="Kamata S."/>
            <person name="Otoguro M."/>
            <person name="Tanikawa S."/>
            <person name="Nihira T."/>
            <person name="Horinouchi S."/>
            <person name="Ohnishi Y."/>
            <person name="Hayakawa M."/>
            <person name="Kuzuyama T."/>
            <person name="Arisawa A."/>
            <person name="Nomoto F."/>
            <person name="Miura H."/>
            <person name="Takahashi Y."/>
            <person name="Fujita N."/>
        </authorList>
    </citation>
    <scope>NUCLEOTIDE SEQUENCE [LARGE SCALE GENOMIC DNA]</scope>
    <source>
        <strain evidence="11">ATCC 33774 / DSM 43861 / JCM 3304 / KCC A-0304 / NBRC 14216 / KM-6054</strain>
    </source>
</reference>
<dbReference type="InterPro" id="IPR050297">
    <property type="entry name" value="LipidA_mod_glycosyltrf_83"/>
</dbReference>
<dbReference type="RefSeq" id="WP_014139588.1">
    <property type="nucleotide sequence ID" value="NC_016109.1"/>
</dbReference>
<keyword evidence="7 8" id="KW-0472">Membrane</keyword>
<dbReference type="PANTHER" id="PTHR33908">
    <property type="entry name" value="MANNOSYLTRANSFERASE YKCB-RELATED"/>
    <property type="match status" value="1"/>
</dbReference>
<evidence type="ECO:0000256" key="1">
    <source>
        <dbReference type="ARBA" id="ARBA00004651"/>
    </source>
</evidence>
<evidence type="ECO:0000256" key="3">
    <source>
        <dbReference type="ARBA" id="ARBA00022676"/>
    </source>
</evidence>
<feature type="transmembrane region" description="Helical" evidence="8">
    <location>
        <begin position="211"/>
        <end position="230"/>
    </location>
</feature>
<evidence type="ECO:0000259" key="9">
    <source>
        <dbReference type="Pfam" id="PF13231"/>
    </source>
</evidence>
<feature type="transmembrane region" description="Helical" evidence="8">
    <location>
        <begin position="23"/>
        <end position="41"/>
    </location>
</feature>
<dbReference type="Proteomes" id="UP000007076">
    <property type="component" value="Chromosome"/>
</dbReference>
<evidence type="ECO:0000313" key="10">
    <source>
        <dbReference type="EMBL" id="BAJ32292.1"/>
    </source>
</evidence>
<dbReference type="GO" id="GO:0009103">
    <property type="term" value="P:lipopolysaccharide biosynthetic process"/>
    <property type="evidence" value="ECO:0007669"/>
    <property type="project" value="UniProtKB-ARBA"/>
</dbReference>
<evidence type="ECO:0000256" key="4">
    <source>
        <dbReference type="ARBA" id="ARBA00022679"/>
    </source>
</evidence>
<comment type="subcellular location">
    <subcellularLocation>
        <location evidence="1">Cell membrane</location>
        <topology evidence="1">Multi-pass membrane protein</topology>
    </subcellularLocation>
</comment>
<keyword evidence="11" id="KW-1185">Reference proteome</keyword>
<keyword evidence="6 8" id="KW-1133">Transmembrane helix</keyword>
<sequence>MDTRGNASTAADGSGPPARPDRFAAGPVLGVAAAVGALQLALAGRYGFHRDELYFLAAGRHLAWGYVDQPPLTPLLARLSTAAFGDSPTGLRAVAVLLGMATIVLTALAARELGARRAGQALAAAGAAVSALVLAVGHMLSTASFDLFAWTAIGVLLLRLLRTGDRRWWPAVGAATGVALLNKDLVLLPAAAVLPSIAFAGAKSRAVLRGWWLPGGALVALLVAAPNLYWQAAHGWPQLTVASGISGRDGLADRLTFVPMQLVYLSPVLVPVWLAGFRRLRDDERVCWARPLGYAYPLLCALVLLLGGKPYYALPPLLLVLAAGCEPVARRVWAPAPDGTGTRRGRVRLVAVLLVAALVNAVITLPVLPPPRLALVSALYPESAEQVGWPELTAAVAAGWAAVPPEQRGRAVLFATDYGEAGALVRYGSRYGLPSVYSGHMSFHDWGRPPDSATGPVVLVRPKPYPAVERAFTGCRQVAEVDTGRGVANEEQHAPVLLCAGTVAPWSQLWPRLRHFY</sequence>
<keyword evidence="5 8" id="KW-0812">Transmembrane</keyword>
<dbReference type="AlphaFoldDB" id="E4N2A8"/>
<feature type="transmembrane region" description="Helical" evidence="8">
    <location>
        <begin position="89"/>
        <end position="109"/>
    </location>
</feature>
<feature type="transmembrane region" description="Helical" evidence="8">
    <location>
        <begin position="349"/>
        <end position="368"/>
    </location>
</feature>
<evidence type="ECO:0000256" key="7">
    <source>
        <dbReference type="ARBA" id="ARBA00023136"/>
    </source>
</evidence>
<accession>E4N2A8</accession>
<dbReference type="HOGENOM" id="CLU_037625_0_0_11"/>
<dbReference type="GO" id="GO:0016763">
    <property type="term" value="F:pentosyltransferase activity"/>
    <property type="evidence" value="ECO:0007669"/>
    <property type="project" value="TreeGrafter"/>
</dbReference>
<feature type="transmembrane region" description="Helical" evidence="8">
    <location>
        <begin position="145"/>
        <end position="161"/>
    </location>
</feature>
<dbReference type="KEGG" id="ksk:KSE_65330"/>
<dbReference type="GO" id="GO:0005886">
    <property type="term" value="C:plasma membrane"/>
    <property type="evidence" value="ECO:0007669"/>
    <property type="project" value="UniProtKB-SubCell"/>
</dbReference>
<dbReference type="eggNOG" id="COG1807">
    <property type="taxonomic scope" value="Bacteria"/>
</dbReference>
<keyword evidence="4" id="KW-0808">Transferase</keyword>
<dbReference type="PATRIC" id="fig|452652.3.peg.6557"/>
<feature type="transmembrane region" description="Helical" evidence="8">
    <location>
        <begin position="121"/>
        <end position="139"/>
    </location>
</feature>
<evidence type="ECO:0000256" key="5">
    <source>
        <dbReference type="ARBA" id="ARBA00022692"/>
    </source>
</evidence>
<feature type="domain" description="Glycosyltransferase RgtA/B/C/D-like" evidence="9">
    <location>
        <begin position="68"/>
        <end position="230"/>
    </location>
</feature>
<dbReference type="EMBL" id="AP010968">
    <property type="protein sequence ID" value="BAJ32292.1"/>
    <property type="molecule type" value="Genomic_DNA"/>
</dbReference>